<dbReference type="EMBL" id="BARV01030558">
    <property type="protein sequence ID" value="GAI42734.1"/>
    <property type="molecule type" value="Genomic_DNA"/>
</dbReference>
<organism evidence="1">
    <name type="scientific">marine sediment metagenome</name>
    <dbReference type="NCBI Taxonomy" id="412755"/>
    <lineage>
        <taxon>unclassified sequences</taxon>
        <taxon>metagenomes</taxon>
        <taxon>ecological metagenomes</taxon>
    </lineage>
</organism>
<name>X1QHI1_9ZZZZ</name>
<proteinExistence type="predicted"/>
<accession>X1QHI1</accession>
<sequence length="29" mass="3297">GNESLTGPTDSPEEPKLFAYWQFPKCIQI</sequence>
<reference evidence="1" key="1">
    <citation type="journal article" date="2014" name="Front. Microbiol.">
        <title>High frequency of phylogenetically diverse reductive dehalogenase-homologous genes in deep subseafloor sedimentary metagenomes.</title>
        <authorList>
            <person name="Kawai M."/>
            <person name="Futagami T."/>
            <person name="Toyoda A."/>
            <person name="Takaki Y."/>
            <person name="Nishi S."/>
            <person name="Hori S."/>
            <person name="Arai W."/>
            <person name="Tsubouchi T."/>
            <person name="Morono Y."/>
            <person name="Uchiyama I."/>
            <person name="Ito T."/>
            <person name="Fujiyama A."/>
            <person name="Inagaki F."/>
            <person name="Takami H."/>
        </authorList>
    </citation>
    <scope>NUCLEOTIDE SEQUENCE</scope>
    <source>
        <strain evidence="1">Expedition CK06-06</strain>
    </source>
</reference>
<dbReference type="AlphaFoldDB" id="X1QHI1"/>
<comment type="caution">
    <text evidence="1">The sequence shown here is derived from an EMBL/GenBank/DDBJ whole genome shotgun (WGS) entry which is preliminary data.</text>
</comment>
<gene>
    <name evidence="1" type="ORF">S06H3_48522</name>
</gene>
<protein>
    <submittedName>
        <fullName evidence="1">Uncharacterized protein</fullName>
    </submittedName>
</protein>
<evidence type="ECO:0000313" key="1">
    <source>
        <dbReference type="EMBL" id="GAI42734.1"/>
    </source>
</evidence>
<feature type="non-terminal residue" evidence="1">
    <location>
        <position position="1"/>
    </location>
</feature>